<dbReference type="Pfam" id="PF07687">
    <property type="entry name" value="M20_dimer"/>
    <property type="match status" value="1"/>
</dbReference>
<protein>
    <submittedName>
        <fullName evidence="5">M20/M25/M40 family metallo-hydrolase</fullName>
    </submittedName>
</protein>
<dbReference type="SUPFAM" id="SSF53187">
    <property type="entry name" value="Zn-dependent exopeptidases"/>
    <property type="match status" value="1"/>
</dbReference>
<dbReference type="Pfam" id="PF01546">
    <property type="entry name" value="Peptidase_M20"/>
    <property type="match status" value="1"/>
</dbReference>
<sequence>MPDTPLPDIAAVLDRLDADREGALERLFALLRLKSVSTDPAYAEECRRAADWLLDDLRAIGFDARLVETEGHPLVIGHGGPEGGPHVLFYGHYDVQPVDPLELWETDPFEPRIAGLPDGRQAITARGASDDKGQVMTFLEACRAWKAATGSLPCRVTVLLEGEEESGGESLTAYLAGQPEELKAADVALVCDTGMWDPETPAITTQLRGNVTQQVTVTGPSRDLHSGLYGGAAANPIHELTRALAALRDAAGRITLPGFYDGVPELPEELRAQWEGLGFEPGDFLGAVGLSSPAGEQGRSALEQLWSRPTAEINGIWGGYTGAGFKTVIPAEAHAKVSFRLVGEQDPQAVRAAFQAHMRAAIDPQCGVAFTDFGAGKPISMPIEAPEFAKARQALTDEWGREAAFIGSGGSIPVVGQFKRQLGLDSLLIGFGQDDDRIHSPNEKYDLTSFHGGARSWARVLAALAG</sequence>
<dbReference type="InterPro" id="IPR002933">
    <property type="entry name" value="Peptidase_M20"/>
</dbReference>
<evidence type="ECO:0000313" key="5">
    <source>
        <dbReference type="EMBL" id="GMG84472.1"/>
    </source>
</evidence>
<evidence type="ECO:0000259" key="4">
    <source>
        <dbReference type="Pfam" id="PF07687"/>
    </source>
</evidence>
<organism evidence="5 6">
    <name type="scientific">Paralimibaculum aggregatum</name>
    <dbReference type="NCBI Taxonomy" id="3036245"/>
    <lineage>
        <taxon>Bacteria</taxon>
        <taxon>Pseudomonadati</taxon>
        <taxon>Pseudomonadota</taxon>
        <taxon>Alphaproteobacteria</taxon>
        <taxon>Rhodobacterales</taxon>
        <taxon>Paracoccaceae</taxon>
        <taxon>Paralimibaculum</taxon>
    </lineage>
</organism>
<dbReference type="EMBL" id="BSYI01000036">
    <property type="protein sequence ID" value="GMG84472.1"/>
    <property type="molecule type" value="Genomic_DNA"/>
</dbReference>
<dbReference type="Proteomes" id="UP001239909">
    <property type="component" value="Unassembled WGS sequence"/>
</dbReference>
<name>A0ABQ6LQT6_9RHOB</name>
<proteinExistence type="predicted"/>
<gene>
    <name evidence="5" type="ORF">LNKW23_36880</name>
</gene>
<accession>A0ABQ6LQT6</accession>
<dbReference type="Gene3D" id="3.40.630.10">
    <property type="entry name" value="Zn peptidases"/>
    <property type="match status" value="1"/>
</dbReference>
<dbReference type="RefSeq" id="WP_285673518.1">
    <property type="nucleotide sequence ID" value="NZ_BSYI01000036.1"/>
</dbReference>
<keyword evidence="2" id="KW-0479">Metal-binding</keyword>
<comment type="caution">
    <text evidence="5">The sequence shown here is derived from an EMBL/GenBank/DDBJ whole genome shotgun (WGS) entry which is preliminary data.</text>
</comment>
<evidence type="ECO:0000256" key="2">
    <source>
        <dbReference type="ARBA" id="ARBA00022723"/>
    </source>
</evidence>
<dbReference type="InterPro" id="IPR011650">
    <property type="entry name" value="Peptidase_M20_dimer"/>
</dbReference>
<keyword evidence="3" id="KW-0378">Hydrolase</keyword>
<dbReference type="InterPro" id="IPR051458">
    <property type="entry name" value="Cyt/Met_Dipeptidase"/>
</dbReference>
<evidence type="ECO:0000313" key="6">
    <source>
        <dbReference type="Proteomes" id="UP001239909"/>
    </source>
</evidence>
<keyword evidence="6" id="KW-1185">Reference proteome</keyword>
<evidence type="ECO:0000256" key="3">
    <source>
        <dbReference type="ARBA" id="ARBA00022801"/>
    </source>
</evidence>
<dbReference type="PANTHER" id="PTHR43270">
    <property type="entry name" value="BETA-ALA-HIS DIPEPTIDASE"/>
    <property type="match status" value="1"/>
</dbReference>
<feature type="domain" description="Peptidase M20 dimerisation" evidence="4">
    <location>
        <begin position="215"/>
        <end position="361"/>
    </location>
</feature>
<dbReference type="NCBIfam" id="NF006579">
    <property type="entry name" value="PRK09104.1"/>
    <property type="match status" value="1"/>
</dbReference>
<dbReference type="PANTHER" id="PTHR43270:SF12">
    <property type="entry name" value="SUCCINYL-DIAMINOPIMELATE DESUCCINYLASE"/>
    <property type="match status" value="1"/>
</dbReference>
<keyword evidence="1" id="KW-0645">Protease</keyword>
<dbReference type="NCBIfam" id="NF005914">
    <property type="entry name" value="PRK07907.1"/>
    <property type="match status" value="1"/>
</dbReference>
<dbReference type="Gene3D" id="3.30.70.360">
    <property type="match status" value="1"/>
</dbReference>
<reference evidence="5 6" key="1">
    <citation type="submission" date="2023-04" db="EMBL/GenBank/DDBJ databases">
        <title>Marinoamorphus aggregata gen. nov., sp. Nov., isolate from tissue of brittle star Ophioplocus japonicus.</title>
        <authorList>
            <person name="Kawano K."/>
            <person name="Sawayama S."/>
            <person name="Nakagawa S."/>
        </authorList>
    </citation>
    <scope>NUCLEOTIDE SEQUENCE [LARGE SCALE GENOMIC DNA]</scope>
    <source>
        <strain evidence="5 6">NKW23</strain>
    </source>
</reference>
<evidence type="ECO:0000256" key="1">
    <source>
        <dbReference type="ARBA" id="ARBA00022670"/>
    </source>
</evidence>